<evidence type="ECO:0000313" key="2">
    <source>
        <dbReference type="EMBL" id="RIW07369.1"/>
    </source>
</evidence>
<dbReference type="AlphaFoldDB" id="A0A2S0SJF6"/>
<keyword evidence="3" id="KW-1185">Reference proteome</keyword>
<reference evidence="3" key="1">
    <citation type="submission" date="2015-12" db="EMBL/GenBank/DDBJ databases">
        <title>FDA dAtabase for Regulatory Grade micrObial Sequences (FDA-ARGOS): Supporting development and validation of Infectious Disease Dx tests.</title>
        <authorList>
            <person name="Hoffmann M."/>
            <person name="Allard M."/>
            <person name="Evans P."/>
            <person name="Brown E."/>
            <person name="Tallon L.J."/>
            <person name="Sadzewicz L."/>
            <person name="Sengamalay N."/>
            <person name="Ott S."/>
            <person name="Godinez A."/>
            <person name="Nagaraj S."/>
            <person name="Vyas G."/>
            <person name="Aluvathingal J."/>
            <person name="Nadendla S."/>
            <person name="Geyer C."/>
            <person name="Sichtig H."/>
        </authorList>
    </citation>
    <scope>NUCLEOTIDE SEQUENCE [LARGE SCALE GENOMIC DNA]</scope>
    <source>
        <strain evidence="3">ATCC 43516</strain>
    </source>
</reference>
<name>A0A2S0SJF6_VIBHA</name>
<dbReference type="Proteomes" id="UP000067422">
    <property type="component" value="Chromosome 2"/>
</dbReference>
<dbReference type="OrthoDB" id="5906585at2"/>
<accession>A0A2S0SJF6</accession>
<reference evidence="2 4" key="3">
    <citation type="submission" date="2018-08" db="EMBL/GenBank/DDBJ databases">
        <title>Vibrio harveyi strains pathogenic to white snook Centropomus viridis Lockington (1877) and potential probiotic bacteria.</title>
        <authorList>
            <person name="Soto-Rodriguez S."/>
            <person name="Gomez-Gil B."/>
            <person name="Lozano-Olvera R."/>
        </authorList>
    </citation>
    <scope>NUCLEOTIDE SEQUENCE [LARGE SCALE GENOMIC DNA]</scope>
    <source>
        <strain evidence="2 4">CAIM 1508</strain>
    </source>
</reference>
<sequence>MFDTEIGSMTRSQRASCLVLHASLTIFDIEPLYLQIVALPENQVNLAEQSILGLLGYHF</sequence>
<dbReference type="EMBL" id="CP014039">
    <property type="protein sequence ID" value="AUW38346.1"/>
    <property type="molecule type" value="Genomic_DNA"/>
</dbReference>
<protein>
    <submittedName>
        <fullName evidence="2">Uncharacterized protein</fullName>
    </submittedName>
</protein>
<dbReference type="KEGG" id="vhr:AL538_28480"/>
<dbReference type="Proteomes" id="UP000253437">
    <property type="component" value="Unassembled WGS sequence"/>
</dbReference>
<evidence type="ECO:0000313" key="3">
    <source>
        <dbReference type="Proteomes" id="UP000067422"/>
    </source>
</evidence>
<proteinExistence type="predicted"/>
<evidence type="ECO:0000313" key="1">
    <source>
        <dbReference type="EMBL" id="AUW38346.1"/>
    </source>
</evidence>
<gene>
    <name evidence="1" type="ORF">AL538_28480</name>
    <name evidence="2" type="ORF">DS957_020945</name>
</gene>
<evidence type="ECO:0000313" key="4">
    <source>
        <dbReference type="Proteomes" id="UP000253437"/>
    </source>
</evidence>
<reference evidence="1" key="2">
    <citation type="submission" date="2018-01" db="EMBL/GenBank/DDBJ databases">
        <title>FDA dAtabase for Regulatory Grade micrObial Sequences (FDA-ARGOS): Supporting development and validation of Infectious Disease Dx tests.</title>
        <authorList>
            <person name="Hoffmann M."/>
            <person name="Allard M."/>
            <person name="Evans P."/>
            <person name="Brown E."/>
            <person name="Tallon L."/>
            <person name="Sadzewicz L."/>
            <person name="Sengamalay N."/>
            <person name="Ott S."/>
            <person name="Godinez A."/>
            <person name="Nagaraj S."/>
            <person name="Vyas G."/>
            <person name="Aluvathingal J."/>
            <person name="Nadendla S."/>
            <person name="Geyer C."/>
            <person name="Sichtig H."/>
        </authorList>
    </citation>
    <scope>NUCLEOTIDE SEQUENCE</scope>
    <source>
        <strain evidence="1">FDAARGOS_107</strain>
    </source>
</reference>
<dbReference type="EMBL" id="QOUW02000109">
    <property type="protein sequence ID" value="RIW07369.1"/>
    <property type="molecule type" value="Genomic_DNA"/>
</dbReference>
<organism evidence="2 4">
    <name type="scientific">Vibrio harveyi</name>
    <name type="common">Beneckea harveyi</name>
    <dbReference type="NCBI Taxonomy" id="669"/>
    <lineage>
        <taxon>Bacteria</taxon>
        <taxon>Pseudomonadati</taxon>
        <taxon>Pseudomonadota</taxon>
        <taxon>Gammaproteobacteria</taxon>
        <taxon>Vibrionales</taxon>
        <taxon>Vibrionaceae</taxon>
        <taxon>Vibrio</taxon>
    </lineage>
</organism>